<proteinExistence type="predicted"/>
<name>A0A9Q3I9B1_9BASI</name>
<feature type="domain" description="Reverse transcriptase Ty1/copia-type" evidence="1">
    <location>
        <begin position="59"/>
        <end position="181"/>
    </location>
</feature>
<evidence type="ECO:0000313" key="3">
    <source>
        <dbReference type="Proteomes" id="UP000765509"/>
    </source>
</evidence>
<keyword evidence="3" id="KW-1185">Reference proteome</keyword>
<accession>A0A9Q3I9B1</accession>
<dbReference type="Proteomes" id="UP000765509">
    <property type="component" value="Unassembled WGS sequence"/>
</dbReference>
<evidence type="ECO:0000259" key="1">
    <source>
        <dbReference type="Pfam" id="PF07727"/>
    </source>
</evidence>
<organism evidence="2 3">
    <name type="scientific">Austropuccinia psidii MF-1</name>
    <dbReference type="NCBI Taxonomy" id="1389203"/>
    <lineage>
        <taxon>Eukaryota</taxon>
        <taxon>Fungi</taxon>
        <taxon>Dikarya</taxon>
        <taxon>Basidiomycota</taxon>
        <taxon>Pucciniomycotina</taxon>
        <taxon>Pucciniomycetes</taxon>
        <taxon>Pucciniales</taxon>
        <taxon>Sphaerophragmiaceae</taxon>
        <taxon>Austropuccinia</taxon>
    </lineage>
</organism>
<protein>
    <recommendedName>
        <fullName evidence="1">Reverse transcriptase Ty1/copia-type domain-containing protein</fullName>
    </recommendedName>
</protein>
<dbReference type="Pfam" id="PF07727">
    <property type="entry name" value="RVT_2"/>
    <property type="match status" value="1"/>
</dbReference>
<reference evidence="2" key="1">
    <citation type="submission" date="2021-03" db="EMBL/GenBank/DDBJ databases">
        <title>Draft genome sequence of rust myrtle Austropuccinia psidii MF-1, a brazilian biotype.</title>
        <authorList>
            <person name="Quecine M.C."/>
            <person name="Pachon D.M.R."/>
            <person name="Bonatelli M.L."/>
            <person name="Correr F.H."/>
            <person name="Franceschini L.M."/>
            <person name="Leite T.F."/>
            <person name="Margarido G.R.A."/>
            <person name="Almeida C.A."/>
            <person name="Ferrarezi J.A."/>
            <person name="Labate C.A."/>
        </authorList>
    </citation>
    <scope>NUCLEOTIDE SEQUENCE</scope>
    <source>
        <strain evidence="2">MF-1</strain>
    </source>
</reference>
<gene>
    <name evidence="2" type="ORF">O181_072598</name>
</gene>
<dbReference type="OrthoDB" id="3059824at2759"/>
<dbReference type="EMBL" id="AVOT02038096">
    <property type="protein sequence ID" value="MBW0532883.1"/>
    <property type="molecule type" value="Genomic_DNA"/>
</dbReference>
<dbReference type="InterPro" id="IPR013103">
    <property type="entry name" value="RVT_2"/>
</dbReference>
<comment type="caution">
    <text evidence="2">The sequence shown here is derived from an EMBL/GenBank/DDBJ whole genome shotgun (WGS) entry which is preliminary data.</text>
</comment>
<sequence length="182" mass="20931">MSMIKEVEFQDEYFELMCVSVTLDGDSPRTYCKAMCTSDSDKWHESIKKELKSMAEMEVWEENEVFPNQHILGTCWVFTVKHNSKGDAIQHKARIVVQGHCQIKGKEFEETFALTPTFTSLCCPFATASKLHWEVQTFDVTTAYLHSGLEEYIYVRPPQGLATGHNKVLQLKKALYILKQAR</sequence>
<dbReference type="AlphaFoldDB" id="A0A9Q3I9B1"/>
<evidence type="ECO:0000313" key="2">
    <source>
        <dbReference type="EMBL" id="MBW0532883.1"/>
    </source>
</evidence>